<accession>A0A7R9BPZ0</accession>
<comment type="subcellular location">
    <subcellularLocation>
        <location evidence="1">Cytoplasm</location>
        <location evidence="1">Cytoskeleton</location>
    </subcellularLocation>
</comment>
<reference evidence="5" key="1">
    <citation type="submission" date="2020-11" db="EMBL/GenBank/DDBJ databases">
        <authorList>
            <person name="Tran Van P."/>
        </authorList>
    </citation>
    <scope>NUCLEOTIDE SEQUENCE</scope>
</reference>
<dbReference type="GO" id="GO:0030239">
    <property type="term" value="P:myofibril assembly"/>
    <property type="evidence" value="ECO:0007669"/>
    <property type="project" value="TreeGrafter"/>
</dbReference>
<dbReference type="GO" id="GO:0005856">
    <property type="term" value="C:cytoskeleton"/>
    <property type="evidence" value="ECO:0007669"/>
    <property type="project" value="UniProtKB-SubCell"/>
</dbReference>
<keyword evidence="2" id="KW-0963">Cytoplasm</keyword>
<dbReference type="GO" id="GO:0051694">
    <property type="term" value="P:pointed-end actin filament capping"/>
    <property type="evidence" value="ECO:0007669"/>
    <property type="project" value="InterPro"/>
</dbReference>
<sequence length="415" mass="46507">MEAAVAANRTLYGKDLSAYDDLDVDEILAQMSPEEIDILAKEVAKPDPDDRLLPPNQRCAYVCEKTPSGPLDRKQLIEHINKESREAPDVPEMVPYEAGTVRGKRYIAPPPPVTQHEEDIRISLENEYEEALSKASVDDIVDLAAILGFHSMMNQDQYHASLLNLGQPLGLGWDGITKASRCKPVRPEPPNTTDVEDSIRRLANDDSSLRDLNWNNIKGVSSEQFRRLFAALATNTRLEMLSLANTDLTDRTTRHGGLIEALQSNSSLRVLNLESNFLSPALLRDLIKALLVQKTLEEFRAANQNPSVLGNKIEMEITRLVEQNPNLLRLGLFFEYNDAQNRILTHLQKNCDKWMRQQRLIESVSVSETIVLPGKNAYKEEDEQREKNDDDAVAAGGVEQITAGVEEAKTEDPTE</sequence>
<keyword evidence="3" id="KW-0206">Cytoskeleton</keyword>
<feature type="region of interest" description="Disordered" evidence="4">
    <location>
        <begin position="375"/>
        <end position="415"/>
    </location>
</feature>
<dbReference type="PANTHER" id="PTHR10901">
    <property type="entry name" value="TROPOMODULIN"/>
    <property type="match status" value="1"/>
</dbReference>
<evidence type="ECO:0000313" key="5">
    <source>
        <dbReference type="EMBL" id="CAD7278494.1"/>
    </source>
</evidence>
<evidence type="ECO:0008006" key="7">
    <source>
        <dbReference type="Google" id="ProtNLM"/>
    </source>
</evidence>
<dbReference type="OrthoDB" id="2163268at2759"/>
<dbReference type="InterPro" id="IPR032675">
    <property type="entry name" value="LRR_dom_sf"/>
</dbReference>
<evidence type="ECO:0000313" key="6">
    <source>
        <dbReference type="Proteomes" id="UP000678499"/>
    </source>
</evidence>
<dbReference type="FunFam" id="3.80.10.10:FF:000099">
    <property type="entry name" value="Tropomodulin, isoform C"/>
    <property type="match status" value="1"/>
</dbReference>
<keyword evidence="6" id="KW-1185">Reference proteome</keyword>
<dbReference type="EMBL" id="OA883286">
    <property type="protein sequence ID" value="CAD7278494.1"/>
    <property type="molecule type" value="Genomic_DNA"/>
</dbReference>
<dbReference type="GO" id="GO:0007015">
    <property type="term" value="P:actin filament organization"/>
    <property type="evidence" value="ECO:0007669"/>
    <property type="project" value="TreeGrafter"/>
</dbReference>
<dbReference type="InterPro" id="IPR004934">
    <property type="entry name" value="TMOD"/>
</dbReference>
<organism evidence="5">
    <name type="scientific">Notodromas monacha</name>
    <dbReference type="NCBI Taxonomy" id="399045"/>
    <lineage>
        <taxon>Eukaryota</taxon>
        <taxon>Metazoa</taxon>
        <taxon>Ecdysozoa</taxon>
        <taxon>Arthropoda</taxon>
        <taxon>Crustacea</taxon>
        <taxon>Oligostraca</taxon>
        <taxon>Ostracoda</taxon>
        <taxon>Podocopa</taxon>
        <taxon>Podocopida</taxon>
        <taxon>Cypridocopina</taxon>
        <taxon>Cypridoidea</taxon>
        <taxon>Cyprididae</taxon>
        <taxon>Notodromas</taxon>
    </lineage>
</organism>
<dbReference type="AlphaFoldDB" id="A0A7R9BPZ0"/>
<protein>
    <recommendedName>
        <fullName evidence="7">Tropomodulin</fullName>
    </recommendedName>
</protein>
<dbReference type="Pfam" id="PF03250">
    <property type="entry name" value="Tropomodulin"/>
    <property type="match status" value="1"/>
</dbReference>
<dbReference type="GO" id="GO:0030016">
    <property type="term" value="C:myofibril"/>
    <property type="evidence" value="ECO:0007669"/>
    <property type="project" value="TreeGrafter"/>
</dbReference>
<proteinExistence type="predicted"/>
<evidence type="ECO:0000256" key="4">
    <source>
        <dbReference type="SAM" id="MobiDB-lite"/>
    </source>
</evidence>
<evidence type="ECO:0000256" key="2">
    <source>
        <dbReference type="ARBA" id="ARBA00022490"/>
    </source>
</evidence>
<dbReference type="PANTHER" id="PTHR10901:SF6">
    <property type="entry name" value="TROPOMODULIN, ISOFORM N"/>
    <property type="match status" value="1"/>
</dbReference>
<evidence type="ECO:0000256" key="1">
    <source>
        <dbReference type="ARBA" id="ARBA00004245"/>
    </source>
</evidence>
<gene>
    <name evidence="5" type="ORF">NMOB1V02_LOCUS6194</name>
</gene>
<feature type="compositionally biased region" description="Basic and acidic residues" evidence="4">
    <location>
        <begin position="406"/>
        <end position="415"/>
    </location>
</feature>
<dbReference type="EMBL" id="CAJPEX010001249">
    <property type="protein sequence ID" value="CAG0918646.1"/>
    <property type="molecule type" value="Genomic_DNA"/>
</dbReference>
<evidence type="ECO:0000256" key="3">
    <source>
        <dbReference type="ARBA" id="ARBA00023212"/>
    </source>
</evidence>
<dbReference type="GO" id="GO:0005523">
    <property type="term" value="F:tropomyosin binding"/>
    <property type="evidence" value="ECO:0007669"/>
    <property type="project" value="InterPro"/>
</dbReference>
<dbReference type="Proteomes" id="UP000678499">
    <property type="component" value="Unassembled WGS sequence"/>
</dbReference>
<feature type="compositionally biased region" description="Basic and acidic residues" evidence="4">
    <location>
        <begin position="377"/>
        <end position="390"/>
    </location>
</feature>
<dbReference type="Gene3D" id="3.80.10.10">
    <property type="entry name" value="Ribonuclease Inhibitor"/>
    <property type="match status" value="1"/>
</dbReference>
<dbReference type="SUPFAM" id="SSF52047">
    <property type="entry name" value="RNI-like"/>
    <property type="match status" value="1"/>
</dbReference>
<name>A0A7R9BPZ0_9CRUS</name>